<feature type="transmembrane region" description="Helical" evidence="14">
    <location>
        <begin position="36"/>
        <end position="56"/>
    </location>
</feature>
<evidence type="ECO:0000256" key="2">
    <source>
        <dbReference type="ARBA" id="ARBA00022448"/>
    </source>
</evidence>
<dbReference type="PANTHER" id="PTHR28259">
    <property type="entry name" value="FLUORIDE EXPORT PROTEIN 1-RELATED"/>
    <property type="match status" value="1"/>
</dbReference>
<dbReference type="GO" id="GO:0062054">
    <property type="term" value="F:fluoride channel activity"/>
    <property type="evidence" value="ECO:0007669"/>
    <property type="project" value="UniProtKB-UniRule"/>
</dbReference>
<dbReference type="EMBL" id="FNPI01000006">
    <property type="protein sequence ID" value="SDZ12144.1"/>
    <property type="molecule type" value="Genomic_DNA"/>
</dbReference>
<evidence type="ECO:0000256" key="4">
    <source>
        <dbReference type="ARBA" id="ARBA00022692"/>
    </source>
</evidence>
<dbReference type="HAMAP" id="MF_00454">
    <property type="entry name" value="FluC"/>
    <property type="match status" value="1"/>
</dbReference>
<comment type="subcellular location">
    <subcellularLocation>
        <location evidence="1 14">Cell membrane</location>
        <topology evidence="1 14">Multi-pass membrane protein</topology>
    </subcellularLocation>
</comment>
<keyword evidence="9 14" id="KW-0472">Membrane</keyword>
<keyword evidence="8 14" id="KW-0406">Ion transport</keyword>
<dbReference type="GO" id="GO:0046872">
    <property type="term" value="F:metal ion binding"/>
    <property type="evidence" value="ECO:0007669"/>
    <property type="project" value="UniProtKB-KW"/>
</dbReference>
<protein>
    <recommendedName>
        <fullName evidence="14">Fluoride-specific ion channel FluC</fullName>
    </recommendedName>
</protein>
<comment type="activity regulation">
    <text evidence="14">Na(+) is not transported, but it plays an essential structural role and its presence is essential for fluoride channel function.</text>
</comment>
<dbReference type="STRING" id="1503961.SAMN05421736_106154"/>
<keyword evidence="2 14" id="KW-0813">Transport</keyword>
<dbReference type="GO" id="GO:0140114">
    <property type="term" value="P:cellular detoxification of fluoride"/>
    <property type="evidence" value="ECO:0007669"/>
    <property type="project" value="UniProtKB-UniRule"/>
</dbReference>
<dbReference type="Pfam" id="PF02537">
    <property type="entry name" value="CRCB"/>
    <property type="match status" value="1"/>
</dbReference>
<comment type="function">
    <text evidence="13 14">Fluoride-specific ion channel. Important for reducing fluoride concentration in the cell, thus reducing its toxicity.</text>
</comment>
<keyword evidence="3 14" id="KW-1003">Cell membrane</keyword>
<evidence type="ECO:0000256" key="13">
    <source>
        <dbReference type="ARBA" id="ARBA00049940"/>
    </source>
</evidence>
<dbReference type="AlphaFoldDB" id="A0A1H3QF13"/>
<name>A0A1H3QF13_9BACI</name>
<feature type="binding site" evidence="14">
    <location>
        <position position="78"/>
    </location>
    <ligand>
        <name>Na(+)</name>
        <dbReference type="ChEBI" id="CHEBI:29101"/>
        <note>structural</note>
    </ligand>
</feature>
<evidence type="ECO:0000256" key="1">
    <source>
        <dbReference type="ARBA" id="ARBA00004651"/>
    </source>
</evidence>
<dbReference type="Proteomes" id="UP000198935">
    <property type="component" value="Unassembled WGS sequence"/>
</dbReference>
<dbReference type="InterPro" id="IPR003691">
    <property type="entry name" value="FluC"/>
</dbReference>
<evidence type="ECO:0000256" key="9">
    <source>
        <dbReference type="ARBA" id="ARBA00023136"/>
    </source>
</evidence>
<evidence type="ECO:0000256" key="14">
    <source>
        <dbReference type="HAMAP-Rule" id="MF_00454"/>
    </source>
</evidence>
<evidence type="ECO:0000256" key="7">
    <source>
        <dbReference type="ARBA" id="ARBA00023053"/>
    </source>
</evidence>
<feature type="binding site" evidence="14">
    <location>
        <position position="81"/>
    </location>
    <ligand>
        <name>Na(+)</name>
        <dbReference type="ChEBI" id="CHEBI:29101"/>
        <note>structural</note>
    </ligand>
</feature>
<gene>
    <name evidence="14" type="primary">fluC</name>
    <name evidence="14" type="synonym">crcB</name>
    <name evidence="15" type="ORF">SAMN05421736_106154</name>
</gene>
<organism evidence="15 16">
    <name type="scientific">Evansella caseinilytica</name>
    <dbReference type="NCBI Taxonomy" id="1503961"/>
    <lineage>
        <taxon>Bacteria</taxon>
        <taxon>Bacillati</taxon>
        <taxon>Bacillota</taxon>
        <taxon>Bacilli</taxon>
        <taxon>Bacillales</taxon>
        <taxon>Bacillaceae</taxon>
        <taxon>Evansella</taxon>
    </lineage>
</organism>
<keyword evidence="16" id="KW-1185">Reference proteome</keyword>
<keyword evidence="7 14" id="KW-0915">Sodium</keyword>
<evidence type="ECO:0000313" key="16">
    <source>
        <dbReference type="Proteomes" id="UP000198935"/>
    </source>
</evidence>
<evidence type="ECO:0000256" key="11">
    <source>
        <dbReference type="ARBA" id="ARBA00035120"/>
    </source>
</evidence>
<evidence type="ECO:0000256" key="3">
    <source>
        <dbReference type="ARBA" id="ARBA00022475"/>
    </source>
</evidence>
<sequence length="124" mass="13758">MNVLLVAIGGGLGAVARYLLGVWVKDNTKQRTIPTAMLSVNLLGAFGLGLFFHFMYGEIPEHAYEQRPYLIFGIGFFGAFTTFSTFSIEAVTLMQKQKWGPFFTYLLLTIGGSILFFSLGLIIF</sequence>
<evidence type="ECO:0000256" key="10">
    <source>
        <dbReference type="ARBA" id="ARBA00023303"/>
    </source>
</evidence>
<evidence type="ECO:0000256" key="12">
    <source>
        <dbReference type="ARBA" id="ARBA00035585"/>
    </source>
</evidence>
<evidence type="ECO:0000256" key="5">
    <source>
        <dbReference type="ARBA" id="ARBA00022723"/>
    </source>
</evidence>
<feature type="transmembrane region" description="Helical" evidence="14">
    <location>
        <begin position="102"/>
        <end position="123"/>
    </location>
</feature>
<feature type="transmembrane region" description="Helical" evidence="14">
    <location>
        <begin position="68"/>
        <end position="90"/>
    </location>
</feature>
<evidence type="ECO:0000256" key="8">
    <source>
        <dbReference type="ARBA" id="ARBA00023065"/>
    </source>
</evidence>
<keyword evidence="6 14" id="KW-1133">Transmembrane helix</keyword>
<keyword evidence="10 14" id="KW-0407">Ion channel</keyword>
<dbReference type="OrthoDB" id="9815830at2"/>
<keyword evidence="4 14" id="KW-0812">Transmembrane</keyword>
<evidence type="ECO:0000256" key="6">
    <source>
        <dbReference type="ARBA" id="ARBA00022989"/>
    </source>
</evidence>
<proteinExistence type="inferred from homology"/>
<keyword evidence="5 14" id="KW-0479">Metal-binding</keyword>
<dbReference type="GO" id="GO:0005886">
    <property type="term" value="C:plasma membrane"/>
    <property type="evidence" value="ECO:0007669"/>
    <property type="project" value="UniProtKB-SubCell"/>
</dbReference>
<reference evidence="16" key="1">
    <citation type="submission" date="2016-10" db="EMBL/GenBank/DDBJ databases">
        <authorList>
            <person name="Varghese N."/>
            <person name="Submissions S."/>
        </authorList>
    </citation>
    <scope>NUCLEOTIDE SEQUENCE [LARGE SCALE GENOMIC DNA]</scope>
    <source>
        <strain evidence="16">SP</strain>
    </source>
</reference>
<comment type="catalytic activity">
    <reaction evidence="12">
        <text>fluoride(in) = fluoride(out)</text>
        <dbReference type="Rhea" id="RHEA:76159"/>
        <dbReference type="ChEBI" id="CHEBI:17051"/>
    </reaction>
    <physiologicalReaction direction="left-to-right" evidence="12">
        <dbReference type="Rhea" id="RHEA:76160"/>
    </physiologicalReaction>
</comment>
<feature type="transmembrane region" description="Helical" evidence="14">
    <location>
        <begin position="6"/>
        <end position="24"/>
    </location>
</feature>
<evidence type="ECO:0000313" key="15">
    <source>
        <dbReference type="EMBL" id="SDZ12144.1"/>
    </source>
</evidence>
<dbReference type="PANTHER" id="PTHR28259:SF16">
    <property type="entry name" value="FLUORIDE-SPECIFIC ION CHANNEL FLUC 2"/>
    <property type="match status" value="1"/>
</dbReference>
<comment type="similarity">
    <text evidence="11 14">Belongs to the fluoride channel Fluc/FEX (TC 1.A.43) family.</text>
</comment>
<accession>A0A1H3QF13</accession>
<dbReference type="NCBIfam" id="TIGR00494">
    <property type="entry name" value="crcB"/>
    <property type="match status" value="1"/>
</dbReference>